<evidence type="ECO:0000313" key="3">
    <source>
        <dbReference type="Proteomes" id="UP000265520"/>
    </source>
</evidence>
<feature type="non-terminal residue" evidence="2">
    <location>
        <position position="49"/>
    </location>
</feature>
<accession>A0A392PLW5</accession>
<dbReference type="EMBL" id="LXQA010084366">
    <property type="protein sequence ID" value="MCI12489.1"/>
    <property type="molecule type" value="Genomic_DNA"/>
</dbReference>
<comment type="caution">
    <text evidence="2">The sequence shown here is derived from an EMBL/GenBank/DDBJ whole genome shotgun (WGS) entry which is preliminary data.</text>
</comment>
<feature type="region of interest" description="Disordered" evidence="1">
    <location>
        <begin position="1"/>
        <end position="20"/>
    </location>
</feature>
<dbReference type="AlphaFoldDB" id="A0A392PLW5"/>
<evidence type="ECO:0000313" key="2">
    <source>
        <dbReference type="EMBL" id="MCI12489.1"/>
    </source>
</evidence>
<protein>
    <submittedName>
        <fullName evidence="2">Uncharacterized protein</fullName>
    </submittedName>
</protein>
<sequence>MLSKTTTPPTSTISNDTTTTHRMSILASSIPVNLHSSTGGFHPIKLIAP</sequence>
<organism evidence="2 3">
    <name type="scientific">Trifolium medium</name>
    <dbReference type="NCBI Taxonomy" id="97028"/>
    <lineage>
        <taxon>Eukaryota</taxon>
        <taxon>Viridiplantae</taxon>
        <taxon>Streptophyta</taxon>
        <taxon>Embryophyta</taxon>
        <taxon>Tracheophyta</taxon>
        <taxon>Spermatophyta</taxon>
        <taxon>Magnoliopsida</taxon>
        <taxon>eudicotyledons</taxon>
        <taxon>Gunneridae</taxon>
        <taxon>Pentapetalae</taxon>
        <taxon>rosids</taxon>
        <taxon>fabids</taxon>
        <taxon>Fabales</taxon>
        <taxon>Fabaceae</taxon>
        <taxon>Papilionoideae</taxon>
        <taxon>50 kb inversion clade</taxon>
        <taxon>NPAAA clade</taxon>
        <taxon>Hologalegina</taxon>
        <taxon>IRL clade</taxon>
        <taxon>Trifolieae</taxon>
        <taxon>Trifolium</taxon>
    </lineage>
</organism>
<proteinExistence type="predicted"/>
<keyword evidence="3" id="KW-1185">Reference proteome</keyword>
<evidence type="ECO:0000256" key="1">
    <source>
        <dbReference type="SAM" id="MobiDB-lite"/>
    </source>
</evidence>
<dbReference type="Proteomes" id="UP000265520">
    <property type="component" value="Unassembled WGS sequence"/>
</dbReference>
<name>A0A392PLW5_9FABA</name>
<reference evidence="2 3" key="1">
    <citation type="journal article" date="2018" name="Front. Plant Sci.">
        <title>Red Clover (Trifolium pratense) and Zigzag Clover (T. medium) - A Picture of Genomic Similarities and Differences.</title>
        <authorList>
            <person name="Dluhosova J."/>
            <person name="Istvanek J."/>
            <person name="Nedelnik J."/>
            <person name="Repkova J."/>
        </authorList>
    </citation>
    <scope>NUCLEOTIDE SEQUENCE [LARGE SCALE GENOMIC DNA]</scope>
    <source>
        <strain evidence="3">cv. 10/8</strain>
        <tissue evidence="2">Leaf</tissue>
    </source>
</reference>